<protein>
    <submittedName>
        <fullName evidence="2">Uncharacterized protein</fullName>
    </submittedName>
</protein>
<feature type="chain" id="PRO_5047544433" evidence="1">
    <location>
        <begin position="32"/>
        <end position="755"/>
    </location>
</feature>
<evidence type="ECO:0000313" key="3">
    <source>
        <dbReference type="Proteomes" id="UP000820977"/>
    </source>
</evidence>
<keyword evidence="3" id="KW-1185">Reference proteome</keyword>
<keyword evidence="1" id="KW-0732">Signal</keyword>
<evidence type="ECO:0000256" key="1">
    <source>
        <dbReference type="SAM" id="SignalP"/>
    </source>
</evidence>
<comment type="caution">
    <text evidence="2">The sequence shown here is derived from an EMBL/GenBank/DDBJ whole genome shotgun (WGS) entry which is preliminary data.</text>
</comment>
<evidence type="ECO:0000313" key="2">
    <source>
        <dbReference type="EMBL" id="NPE26153.1"/>
    </source>
</evidence>
<dbReference type="Proteomes" id="UP000820977">
    <property type="component" value="Unassembled WGS sequence"/>
</dbReference>
<proteinExistence type="predicted"/>
<gene>
    <name evidence="2" type="ORF">HPS54_11640</name>
</gene>
<organism evidence="2 3">
    <name type="scientific">Xylanibacter caecicola</name>
    <dbReference type="NCBI Taxonomy" id="2736294"/>
    <lineage>
        <taxon>Bacteria</taxon>
        <taxon>Pseudomonadati</taxon>
        <taxon>Bacteroidota</taxon>
        <taxon>Bacteroidia</taxon>
        <taxon>Bacteroidales</taxon>
        <taxon>Prevotellaceae</taxon>
        <taxon>Xylanibacter</taxon>
    </lineage>
</organism>
<dbReference type="RefSeq" id="WP_172345617.1">
    <property type="nucleotide sequence ID" value="NZ_CASYYZ010000048.1"/>
</dbReference>
<reference evidence="2 3" key="1">
    <citation type="submission" date="2020-05" db="EMBL/GenBank/DDBJ databases">
        <title>Distinct polysaccharide utilization as determinants for interspecies competition between intestinal Prevotella spp.</title>
        <authorList>
            <person name="Galvez E.J.C."/>
            <person name="Iljazovic A."/>
            <person name="Strowig T."/>
        </authorList>
    </citation>
    <scope>NUCLEOTIDE SEQUENCE [LARGE SCALE GENOMIC DNA]</scope>
    <source>
        <strain evidence="2 3">PCHR</strain>
    </source>
</reference>
<sequence length="755" mass="85481">MKRFCSKKKARIGPFFILVLSLLFSSHDACAQHVHVDSAYFRGKGADVSSLSFNDATGESAEYVLIYNVGKDMFLNAGGYWGTRTTTFTVGLPLMLIKNSNGTYRIRGPFNNTQNGTGNFLGMVEDVNGKRGVYYDRGTSNGVDWIFEKDEGASQVDDVVYRIKTNYTHNGLNKDYILYSNETMDIGVFTEGNENLVRALNDTDLENKTRDDIYSRWKIVTVGQMMSLFDTTYDSHNPSDATFLLRAQNFNRKNVYNGTDAEEQQSGWHKDGNFSYTCGFRGELEGYNNPDDQRYGMFYCGGIRGGKRSEKLYQTVDITHSGWYRVDCEGLFYNADENKKAIARLYAKVVGDSEPNSAGNAYVDLLPKSYAEPYNGVMLNEDRFINNDGIVSSKLEASIMFYNKCYSNHLLIYVNIPDGTAKTLELGIEITGDMDDDDFVFFDDFQLKYLGESFALDEGNTDFHNDMGDDDMEYKNRVMILKRTLATDRWNSICLPVNLTKEQFTTAFFPNSMLAKLRDSSQSGIIEFQTVDLGPSKPNDHIALHAGQCYLIKPGYQGRTDTEEIEIGDKNRTRIKAPYYIIDRVSLTKKNVEEDLNVSNVYRFVDNKDLEGSEKMDGYYTISGADYTQCKLRVYGTFQKLTGENRVPSASYTFVDGKLYHLPNNYSQKGFSCWIEDGHQVENNTTDRHPLSFSTYINGIHDSATSIDGMTVDMRDDTNDVIYNIYGQVVSRGTVPLGRMSKGIYIVRGKKVIIK</sequence>
<feature type="signal peptide" evidence="1">
    <location>
        <begin position="1"/>
        <end position="31"/>
    </location>
</feature>
<dbReference type="EMBL" id="JABKKJ010000030">
    <property type="protein sequence ID" value="NPE26153.1"/>
    <property type="molecule type" value="Genomic_DNA"/>
</dbReference>
<name>A0ABX2B5U7_9BACT</name>
<accession>A0ABX2B5U7</accession>